<comment type="subcellular location">
    <subcellularLocation>
        <location evidence="2">Cytoplasm</location>
    </subcellularLocation>
    <subcellularLocation>
        <location evidence="1">Nucleus</location>
    </subcellularLocation>
</comment>
<evidence type="ECO:0000313" key="6">
    <source>
        <dbReference type="WBParaSite" id="ECPE_0001800401-mRNA-1"/>
    </source>
</evidence>
<dbReference type="PANTHER" id="PTHR17616">
    <property type="entry name" value="YES-ASSOCIATED PROTEIN YAP1 FAMILY MEMBER"/>
    <property type="match status" value="1"/>
</dbReference>
<dbReference type="Pfam" id="PF00397">
    <property type="entry name" value="WW"/>
    <property type="match status" value="2"/>
</dbReference>
<keyword evidence="4" id="KW-0539">Nucleus</keyword>
<reference evidence="6" key="1">
    <citation type="submission" date="2016-06" db="UniProtKB">
        <authorList>
            <consortium name="WormBaseParasite"/>
        </authorList>
    </citation>
    <scope>IDENTIFICATION</scope>
</reference>
<dbReference type="InterPro" id="IPR051583">
    <property type="entry name" value="YAP1"/>
</dbReference>
<evidence type="ECO:0000259" key="5">
    <source>
        <dbReference type="PROSITE" id="PS50020"/>
    </source>
</evidence>
<dbReference type="PANTHER" id="PTHR17616:SF8">
    <property type="entry name" value="TRANSCRIPTIONAL COACTIVATOR YORKIE"/>
    <property type="match status" value="1"/>
</dbReference>
<evidence type="ECO:0000256" key="1">
    <source>
        <dbReference type="ARBA" id="ARBA00004123"/>
    </source>
</evidence>
<keyword evidence="3" id="KW-0963">Cytoplasm</keyword>
<feature type="domain" description="WW" evidence="5">
    <location>
        <begin position="43"/>
        <end position="76"/>
    </location>
</feature>
<protein>
    <submittedName>
        <fullName evidence="6">WW domain-containing protein</fullName>
    </submittedName>
</protein>
<evidence type="ECO:0000256" key="3">
    <source>
        <dbReference type="ARBA" id="ARBA00022490"/>
    </source>
</evidence>
<accession>A0A183BFH3</accession>
<feature type="domain" description="WW" evidence="5">
    <location>
        <begin position="14"/>
        <end position="40"/>
    </location>
</feature>
<sequence>LDSMALITNFIPSQQRLDPNGRPYFVNHISRTSQWEDPRFQGCSLPPGWEMRVTPEGFPFFVNHNDKITTFFDPRRADSKYVWSWPPSSSFVQFPFVFENDLVGFAMPLHDPLKKLLPSVFLMLDWMGTVLLGLNDSLMKSLSSPGDYNTFHYDLYLCADMSVIIQSDPF</sequence>
<dbReference type="InterPro" id="IPR036020">
    <property type="entry name" value="WW_dom_sf"/>
</dbReference>
<organism evidence="6">
    <name type="scientific">Echinostoma caproni</name>
    <dbReference type="NCBI Taxonomy" id="27848"/>
    <lineage>
        <taxon>Eukaryota</taxon>
        <taxon>Metazoa</taxon>
        <taxon>Spiralia</taxon>
        <taxon>Lophotrochozoa</taxon>
        <taxon>Platyhelminthes</taxon>
        <taxon>Trematoda</taxon>
        <taxon>Digenea</taxon>
        <taxon>Plagiorchiida</taxon>
        <taxon>Echinostomata</taxon>
        <taxon>Echinostomatoidea</taxon>
        <taxon>Echinostomatidae</taxon>
        <taxon>Echinostoma</taxon>
    </lineage>
</organism>
<dbReference type="AlphaFoldDB" id="A0A183BFH3"/>
<dbReference type="CDD" id="cd00201">
    <property type="entry name" value="WW"/>
    <property type="match status" value="2"/>
</dbReference>
<dbReference type="GO" id="GO:0005737">
    <property type="term" value="C:cytoplasm"/>
    <property type="evidence" value="ECO:0007669"/>
    <property type="project" value="UniProtKB-SubCell"/>
</dbReference>
<evidence type="ECO:0000256" key="4">
    <source>
        <dbReference type="ARBA" id="ARBA00023242"/>
    </source>
</evidence>
<dbReference type="GO" id="GO:0003713">
    <property type="term" value="F:transcription coactivator activity"/>
    <property type="evidence" value="ECO:0007669"/>
    <property type="project" value="TreeGrafter"/>
</dbReference>
<proteinExistence type="predicted"/>
<dbReference type="SMART" id="SM00456">
    <property type="entry name" value="WW"/>
    <property type="match status" value="2"/>
</dbReference>
<dbReference type="InterPro" id="IPR001202">
    <property type="entry name" value="WW_dom"/>
</dbReference>
<dbReference type="Gene3D" id="2.20.70.10">
    <property type="match status" value="2"/>
</dbReference>
<dbReference type="SUPFAM" id="SSF51045">
    <property type="entry name" value="WW domain"/>
    <property type="match status" value="2"/>
</dbReference>
<dbReference type="GO" id="GO:0045944">
    <property type="term" value="P:positive regulation of transcription by RNA polymerase II"/>
    <property type="evidence" value="ECO:0007669"/>
    <property type="project" value="TreeGrafter"/>
</dbReference>
<dbReference type="GO" id="GO:0035329">
    <property type="term" value="P:hippo signaling"/>
    <property type="evidence" value="ECO:0007669"/>
    <property type="project" value="TreeGrafter"/>
</dbReference>
<dbReference type="WBParaSite" id="ECPE_0001800401-mRNA-1">
    <property type="protein sequence ID" value="ECPE_0001800401-mRNA-1"/>
    <property type="gene ID" value="ECPE_0001800401"/>
</dbReference>
<dbReference type="PROSITE" id="PS01159">
    <property type="entry name" value="WW_DOMAIN_1"/>
    <property type="match status" value="1"/>
</dbReference>
<dbReference type="GO" id="GO:0005634">
    <property type="term" value="C:nucleus"/>
    <property type="evidence" value="ECO:0007669"/>
    <property type="project" value="UniProtKB-SubCell"/>
</dbReference>
<dbReference type="PROSITE" id="PS50020">
    <property type="entry name" value="WW_DOMAIN_2"/>
    <property type="match status" value="2"/>
</dbReference>
<name>A0A183BFH3_9TREM</name>
<evidence type="ECO:0000256" key="2">
    <source>
        <dbReference type="ARBA" id="ARBA00004496"/>
    </source>
</evidence>